<dbReference type="InterPro" id="IPR000504">
    <property type="entry name" value="RRM_dom"/>
</dbReference>
<dbReference type="GO" id="GO:0010494">
    <property type="term" value="C:cytoplasmic stress granule"/>
    <property type="evidence" value="ECO:0007669"/>
    <property type="project" value="TreeGrafter"/>
</dbReference>
<keyword evidence="2 3" id="KW-0694">RNA-binding</keyword>
<feature type="compositionally biased region" description="Low complexity" evidence="4">
    <location>
        <begin position="509"/>
        <end position="519"/>
    </location>
</feature>
<dbReference type="EMBL" id="JAXCGZ010009511">
    <property type="protein sequence ID" value="KAK7076916.1"/>
    <property type="molecule type" value="Genomic_DNA"/>
</dbReference>
<dbReference type="InterPro" id="IPR035979">
    <property type="entry name" value="RBD_domain_sf"/>
</dbReference>
<dbReference type="SUPFAM" id="SSF46785">
    <property type="entry name" value="Winged helix' DNA-binding domain"/>
    <property type="match status" value="1"/>
</dbReference>
<dbReference type="PROSITE" id="PS50102">
    <property type="entry name" value="RRM"/>
    <property type="match status" value="1"/>
</dbReference>
<feature type="compositionally biased region" description="Low complexity" evidence="4">
    <location>
        <begin position="901"/>
        <end position="968"/>
    </location>
</feature>
<evidence type="ECO:0000313" key="7">
    <source>
        <dbReference type="EMBL" id="KAK7076916.1"/>
    </source>
</evidence>
<feature type="compositionally biased region" description="Polar residues" evidence="4">
    <location>
        <begin position="805"/>
        <end position="823"/>
    </location>
</feature>
<feature type="compositionally biased region" description="Basic and acidic residues" evidence="4">
    <location>
        <begin position="1209"/>
        <end position="1232"/>
    </location>
</feature>
<keyword evidence="8" id="KW-1185">Reference proteome</keyword>
<feature type="compositionally biased region" description="Polar residues" evidence="4">
    <location>
        <begin position="969"/>
        <end position="982"/>
    </location>
</feature>
<comment type="caution">
    <text evidence="7">The sequence shown here is derived from an EMBL/GenBank/DDBJ whole genome shotgun (WGS) entry which is preliminary data.</text>
</comment>
<feature type="compositionally biased region" description="Pro residues" evidence="4">
    <location>
        <begin position="152"/>
        <end position="161"/>
    </location>
</feature>
<feature type="domain" description="HTH La-type RNA-binding" evidence="6">
    <location>
        <begin position="228"/>
        <end position="317"/>
    </location>
</feature>
<evidence type="ECO:0000259" key="6">
    <source>
        <dbReference type="PROSITE" id="PS50961"/>
    </source>
</evidence>
<dbReference type="InterPro" id="IPR045180">
    <property type="entry name" value="La_dom_prot"/>
</dbReference>
<dbReference type="InterPro" id="IPR006630">
    <property type="entry name" value="La_HTH"/>
</dbReference>
<accession>A0AAN8X610</accession>
<dbReference type="CDD" id="cd12430">
    <property type="entry name" value="RRM_LARP4_5_like"/>
    <property type="match status" value="1"/>
</dbReference>
<dbReference type="Pfam" id="PF05383">
    <property type="entry name" value="La"/>
    <property type="match status" value="1"/>
</dbReference>
<feature type="compositionally biased region" description="Low complexity" evidence="4">
    <location>
        <begin position="562"/>
        <end position="590"/>
    </location>
</feature>
<dbReference type="InterPro" id="IPR036388">
    <property type="entry name" value="WH-like_DNA-bd_sf"/>
</dbReference>
<dbReference type="Gene3D" id="1.10.10.10">
    <property type="entry name" value="Winged helix-like DNA-binding domain superfamily/Winged helix DNA-binding domain"/>
    <property type="match status" value="1"/>
</dbReference>
<dbReference type="PROSITE" id="PS50961">
    <property type="entry name" value="HTH_LA"/>
    <property type="match status" value="1"/>
</dbReference>
<dbReference type="GO" id="GO:0003730">
    <property type="term" value="F:mRNA 3'-UTR binding"/>
    <property type="evidence" value="ECO:0007669"/>
    <property type="project" value="TreeGrafter"/>
</dbReference>
<feature type="compositionally biased region" description="Pro residues" evidence="4">
    <location>
        <begin position="416"/>
        <end position="431"/>
    </location>
</feature>
<evidence type="ECO:0000256" key="1">
    <source>
        <dbReference type="ARBA" id="ARBA00022553"/>
    </source>
</evidence>
<dbReference type="Proteomes" id="UP001381693">
    <property type="component" value="Unassembled WGS sequence"/>
</dbReference>
<evidence type="ECO:0000256" key="2">
    <source>
        <dbReference type="ARBA" id="ARBA00022884"/>
    </source>
</evidence>
<dbReference type="InterPro" id="IPR058699">
    <property type="entry name" value="RRM_LARP4/4B"/>
</dbReference>
<feature type="region of interest" description="Disordered" evidence="4">
    <location>
        <begin position="1175"/>
        <end position="1252"/>
    </location>
</feature>
<feature type="region of interest" description="Disordered" evidence="4">
    <location>
        <begin position="141"/>
        <end position="184"/>
    </location>
</feature>
<dbReference type="SUPFAM" id="SSF54928">
    <property type="entry name" value="RNA-binding domain, RBD"/>
    <property type="match status" value="1"/>
</dbReference>
<dbReference type="PANTHER" id="PTHR22792:SF131">
    <property type="entry name" value="LA-RELATED PROTEIN LARP4B"/>
    <property type="match status" value="1"/>
</dbReference>
<dbReference type="Pfam" id="PF26088">
    <property type="entry name" value="RRM_LARP4"/>
    <property type="match status" value="1"/>
</dbReference>
<evidence type="ECO:0000256" key="4">
    <source>
        <dbReference type="SAM" id="MobiDB-lite"/>
    </source>
</evidence>
<evidence type="ECO:0000256" key="3">
    <source>
        <dbReference type="PROSITE-ProRule" id="PRU00332"/>
    </source>
</evidence>
<dbReference type="GO" id="GO:0045727">
    <property type="term" value="P:positive regulation of translation"/>
    <property type="evidence" value="ECO:0007669"/>
    <property type="project" value="TreeGrafter"/>
</dbReference>
<dbReference type="PANTHER" id="PTHR22792">
    <property type="entry name" value="LUPUS LA PROTEIN-RELATED"/>
    <property type="match status" value="1"/>
</dbReference>
<organism evidence="7 8">
    <name type="scientific">Halocaridina rubra</name>
    <name type="common">Hawaiian red shrimp</name>
    <dbReference type="NCBI Taxonomy" id="373956"/>
    <lineage>
        <taxon>Eukaryota</taxon>
        <taxon>Metazoa</taxon>
        <taxon>Ecdysozoa</taxon>
        <taxon>Arthropoda</taxon>
        <taxon>Crustacea</taxon>
        <taxon>Multicrustacea</taxon>
        <taxon>Malacostraca</taxon>
        <taxon>Eumalacostraca</taxon>
        <taxon>Eucarida</taxon>
        <taxon>Decapoda</taxon>
        <taxon>Pleocyemata</taxon>
        <taxon>Caridea</taxon>
        <taxon>Atyoidea</taxon>
        <taxon>Atyidae</taxon>
        <taxon>Halocaridina</taxon>
    </lineage>
</organism>
<feature type="compositionally biased region" description="Polar residues" evidence="4">
    <location>
        <begin position="1122"/>
        <end position="1132"/>
    </location>
</feature>
<evidence type="ECO:0000313" key="8">
    <source>
        <dbReference type="Proteomes" id="UP001381693"/>
    </source>
</evidence>
<gene>
    <name evidence="7" type="primary">LARP4</name>
    <name evidence="7" type="ORF">SK128_025733</name>
</gene>
<feature type="compositionally biased region" description="Pro residues" evidence="4">
    <location>
        <begin position="591"/>
        <end position="602"/>
    </location>
</feature>
<feature type="compositionally biased region" description="Low complexity" evidence="4">
    <location>
        <begin position="603"/>
        <end position="613"/>
    </location>
</feature>
<dbReference type="AlphaFoldDB" id="A0AAN8X610"/>
<feature type="region of interest" description="Disordered" evidence="4">
    <location>
        <begin position="658"/>
        <end position="1153"/>
    </location>
</feature>
<evidence type="ECO:0000259" key="5">
    <source>
        <dbReference type="PROSITE" id="PS50102"/>
    </source>
</evidence>
<keyword evidence="1" id="KW-0597">Phosphoprotein</keyword>
<feature type="compositionally biased region" description="Low complexity" evidence="4">
    <location>
        <begin position="660"/>
        <end position="685"/>
    </location>
</feature>
<feature type="domain" description="RRM" evidence="5">
    <location>
        <begin position="314"/>
        <end position="389"/>
    </location>
</feature>
<dbReference type="GO" id="GO:0005829">
    <property type="term" value="C:cytosol"/>
    <property type="evidence" value="ECO:0007669"/>
    <property type="project" value="TreeGrafter"/>
</dbReference>
<feature type="compositionally biased region" description="Basic and acidic residues" evidence="4">
    <location>
        <begin position="983"/>
        <end position="1102"/>
    </location>
</feature>
<feature type="region of interest" description="Disordered" evidence="4">
    <location>
        <begin position="504"/>
        <end position="618"/>
    </location>
</feature>
<feature type="compositionally biased region" description="Low complexity" evidence="4">
    <location>
        <begin position="534"/>
        <end position="550"/>
    </location>
</feature>
<proteinExistence type="predicted"/>
<feature type="compositionally biased region" description="Basic and acidic residues" evidence="4">
    <location>
        <begin position="522"/>
        <end position="533"/>
    </location>
</feature>
<feature type="compositionally biased region" description="Basic and acidic residues" evidence="4">
    <location>
        <begin position="1241"/>
        <end position="1252"/>
    </location>
</feature>
<feature type="compositionally biased region" description="Low complexity" evidence="4">
    <location>
        <begin position="162"/>
        <end position="176"/>
    </location>
</feature>
<dbReference type="InterPro" id="IPR036390">
    <property type="entry name" value="WH_DNA-bd_sf"/>
</dbReference>
<dbReference type="SMART" id="SM00715">
    <property type="entry name" value="LA"/>
    <property type="match status" value="1"/>
</dbReference>
<protein>
    <submittedName>
        <fullName evidence="7">La-related protein 4</fullName>
    </submittedName>
</protein>
<feature type="compositionally biased region" description="Low complexity" evidence="4">
    <location>
        <begin position="692"/>
        <end position="709"/>
    </location>
</feature>
<reference evidence="7 8" key="1">
    <citation type="submission" date="2023-11" db="EMBL/GenBank/DDBJ databases">
        <title>Halocaridina rubra genome assembly.</title>
        <authorList>
            <person name="Smith C."/>
        </authorList>
    </citation>
    <scope>NUCLEOTIDE SEQUENCE [LARGE SCALE GENOMIC DNA]</scope>
    <source>
        <strain evidence="7">EP-1</strain>
        <tissue evidence="7">Whole</tissue>
    </source>
</reference>
<sequence>MTLNATMTCNRRSYRGTVDYRSNQEIRHSCALYFDADFIYPFMNGDVGKQYCGVCPPTPDTPSMVVESPVEAPASSDLSTGAAVQTENLILTKVPVADVTKGMAAAAAQNSEQEGNSAPEGCAVASLVGIQQNGEIPLEASRNASECSVPSLPTPSVPSPVPSTSSEVSPETPGEVECSDHTSGNATEVPLVLTEATGETQGTQTTAAQTLAPIIPVGQPQPSSQPQALTRDQIQQKVAEQVEYFFSRENLSNDPYLISQMDSDQYVPVFILANCSQFKNITKDHSIIVEALKKSPYVQLDEENNRVRPNYQRCIVILREIPESTPVEEIEAVFKSDECPKVVSLEFVHNSSWYVTFESTEDAKKAFWFLRGTVQTFKGKPILARIKTKPISRLGCLSVLPSYGGKGGSEGKDGSGPPPTPGSAGLPPGPGTPQQSTPGYNAPPGRFIYTPTSVTPTSYNTTYAVPPTPTAYFYPNMVQWTQPSGFYDINGFLQFNGLSPQAAFKPPTSNSVRYNSNRSRNNKREGNRYDKGHSNSSGNQSTTGGSTQSGHMGGGHFHPNQRQPYRPQSSQSPSLSSHRPSHLPPHSNCGAPPPPPPPPPPSSISSPPLSTVSGNNHPNHLSFAQCDLTLASQSDLYTSFSPPTGPAPQVVHNDKKEVVTVTKSSTSSSQPLTSSASTTNSQSSTAPLLNATTSSVSSTTLGTTQGVSSDTSLPAIATSAAQIPSSHQVSAPQPPPHHHVQPQPPGPPHRGSYNEFYHFHHHHHNMPRDPQPPRQLQRNARRRPRGRDDETMSSGGNRGAPQRGMASQTPVTDSKSGNNSQESTPPPPPPPQFDLQANAFPPLPGSDEQVPVTEEKRPSEPLVSPWGSDNQRFSDVMKGTAKPRPPSQSSINEKDLIQDCVTSTSTSSPSTAVASSPSVTTATTTQASQVSSSTATTSVSPPQGVPATVPTSSSSSNTTLNSSTISALPNSNSQTTVSGSKQNDTRPMPRDQRGVRDERRSGASGGHRERRDYARDHPRDYQRDHHRDTTRSGNNARDRDREYYRSGRENSGRTGKENRPLPSRQGKEDKADAEGWIKIGRDFYHRESNCDVREAPKSKETRMPLVNGDSSPLHSPKAPSAEVQTSSVGVENNTEEKVPCSQALNNNDGERKKTWAKMALASKDEMERLAAELKEKEEQEKKLRFHARPQAKPQASVIIGDNMLTEKVSMPRDREGKTLRRDGPPRENRLSSERGGPQPFRPRDSTRPKSPK</sequence>
<name>A0AAN8X610_HALRR</name>
<feature type="region of interest" description="Disordered" evidence="4">
    <location>
        <begin position="405"/>
        <end position="449"/>
    </location>
</feature>